<dbReference type="RefSeq" id="WP_244803425.1">
    <property type="nucleotide sequence ID" value="NZ_JALIEA010000010.1"/>
</dbReference>
<dbReference type="NCBIfam" id="TIGR01484">
    <property type="entry name" value="HAD-SF-IIB"/>
    <property type="match status" value="1"/>
</dbReference>
<dbReference type="CDD" id="cd07518">
    <property type="entry name" value="HAD_YbiV-Like"/>
    <property type="match status" value="1"/>
</dbReference>
<evidence type="ECO:0000313" key="2">
    <source>
        <dbReference type="Proteomes" id="UP001139207"/>
    </source>
</evidence>
<dbReference type="EMBL" id="JALIEA010000010">
    <property type="protein sequence ID" value="MCJ7857685.1"/>
    <property type="molecule type" value="Genomic_DNA"/>
</dbReference>
<keyword evidence="2" id="KW-1185">Reference proteome</keyword>
<dbReference type="PANTHER" id="PTHR10000">
    <property type="entry name" value="PHOSPHOSERINE PHOSPHATASE"/>
    <property type="match status" value="1"/>
</dbReference>
<comment type="caution">
    <text evidence="1">The sequence shown here is derived from an EMBL/GenBank/DDBJ whole genome shotgun (WGS) entry which is preliminary data.</text>
</comment>
<dbReference type="NCBIfam" id="TIGR00099">
    <property type="entry name" value="Cof-subfamily"/>
    <property type="match status" value="1"/>
</dbReference>
<reference evidence="1" key="1">
    <citation type="submission" date="2022-04" db="EMBL/GenBank/DDBJ databases">
        <title>Corynebacterium kalidii LD5P10.</title>
        <authorList>
            <person name="Sun J.Q."/>
        </authorList>
    </citation>
    <scope>NUCLEOTIDE SEQUENCE</scope>
    <source>
        <strain evidence="1">LD5P10</strain>
    </source>
</reference>
<gene>
    <name evidence="1" type="ORF">MUN33_03000</name>
</gene>
<organism evidence="1 2">
    <name type="scientific">Corynebacterium kalidii</name>
    <dbReference type="NCBI Taxonomy" id="2931982"/>
    <lineage>
        <taxon>Bacteria</taxon>
        <taxon>Bacillati</taxon>
        <taxon>Actinomycetota</taxon>
        <taxon>Actinomycetes</taxon>
        <taxon>Mycobacteriales</taxon>
        <taxon>Corynebacteriaceae</taxon>
        <taxon>Corynebacterium</taxon>
    </lineage>
</organism>
<name>A0A9X2B1F7_9CORY</name>
<dbReference type="PANTHER" id="PTHR10000:SF8">
    <property type="entry name" value="HAD SUPERFAMILY HYDROLASE-LIKE, TYPE 3"/>
    <property type="match status" value="1"/>
</dbReference>
<keyword evidence="1" id="KW-0378">Hydrolase</keyword>
<protein>
    <submittedName>
        <fullName evidence="1">Cof-type HAD-IIB family hydrolase</fullName>
    </submittedName>
</protein>
<dbReference type="Gene3D" id="3.40.50.1000">
    <property type="entry name" value="HAD superfamily/HAD-like"/>
    <property type="match status" value="1"/>
</dbReference>
<dbReference type="InterPro" id="IPR036412">
    <property type="entry name" value="HAD-like_sf"/>
</dbReference>
<dbReference type="Proteomes" id="UP001139207">
    <property type="component" value="Unassembled WGS sequence"/>
</dbReference>
<dbReference type="Pfam" id="PF08282">
    <property type="entry name" value="Hydrolase_3"/>
    <property type="match status" value="1"/>
</dbReference>
<dbReference type="GO" id="GO:0016791">
    <property type="term" value="F:phosphatase activity"/>
    <property type="evidence" value="ECO:0007669"/>
    <property type="project" value="TreeGrafter"/>
</dbReference>
<proteinExistence type="predicted"/>
<dbReference type="AlphaFoldDB" id="A0A9X2B1F7"/>
<dbReference type="GO" id="GO:0005829">
    <property type="term" value="C:cytosol"/>
    <property type="evidence" value="ECO:0007669"/>
    <property type="project" value="TreeGrafter"/>
</dbReference>
<dbReference type="InterPro" id="IPR006379">
    <property type="entry name" value="HAD-SF_hydro_IIB"/>
</dbReference>
<dbReference type="InterPro" id="IPR000150">
    <property type="entry name" value="Cof"/>
</dbReference>
<dbReference type="SUPFAM" id="SSF56784">
    <property type="entry name" value="HAD-like"/>
    <property type="match status" value="1"/>
</dbReference>
<accession>A0A9X2B1F7</accession>
<dbReference type="GO" id="GO:0000287">
    <property type="term" value="F:magnesium ion binding"/>
    <property type="evidence" value="ECO:0007669"/>
    <property type="project" value="TreeGrafter"/>
</dbReference>
<dbReference type="SFLD" id="SFLDG01140">
    <property type="entry name" value="C2.B:_Phosphomannomutase_and_P"/>
    <property type="match status" value="1"/>
</dbReference>
<dbReference type="SFLD" id="SFLDS00003">
    <property type="entry name" value="Haloacid_Dehalogenase"/>
    <property type="match status" value="1"/>
</dbReference>
<dbReference type="Gene3D" id="3.30.1240.10">
    <property type="match status" value="1"/>
</dbReference>
<sequence>MTDTPIPWTDLSPTPDLGLVVLDMDGTLLRPDGTVPPGFWDLLPVMQDRGIVVVPASGRQHATLRGMFGGHGVRTYLAENGTVVVHDDEVVATSPLSGTTVQQCISAVRGTDRRLGLVVCTPEVAYVENTEQEFLDEAAKYYRSLEQVDDLTAVDDPVVKVAVFCFGSAEDAAPDLFTGEDAPAAEVARTDAVVISGANWIDIMRADANKGAALRDLQETLDVSRADTAVFGDYLNDLEMIGEGDLSFAMANAHPGITAAANYTAPANTEDGVVQVLRRLLGV</sequence>
<evidence type="ECO:0000313" key="1">
    <source>
        <dbReference type="EMBL" id="MCJ7857685.1"/>
    </source>
</evidence>
<dbReference type="InterPro" id="IPR023214">
    <property type="entry name" value="HAD_sf"/>
</dbReference>